<dbReference type="Proteomes" id="UP000235371">
    <property type="component" value="Unassembled WGS sequence"/>
</dbReference>
<dbReference type="EMBL" id="KZ613828">
    <property type="protein sequence ID" value="PMD58190.1"/>
    <property type="molecule type" value="Genomic_DNA"/>
</dbReference>
<evidence type="ECO:0008006" key="6">
    <source>
        <dbReference type="Google" id="ProtNLM"/>
    </source>
</evidence>
<feature type="chain" id="PRO_5014339700" description="MARVEL domain-containing protein" evidence="3">
    <location>
        <begin position="19"/>
        <end position="300"/>
    </location>
</feature>
<feature type="compositionally biased region" description="Basic residues" evidence="1">
    <location>
        <begin position="290"/>
        <end position="300"/>
    </location>
</feature>
<dbReference type="RefSeq" id="XP_024735094.1">
    <property type="nucleotide sequence ID" value="XM_024872826.1"/>
</dbReference>
<feature type="transmembrane region" description="Helical" evidence="2">
    <location>
        <begin position="86"/>
        <end position="111"/>
    </location>
</feature>
<name>A0A2J6T585_9HELO</name>
<evidence type="ECO:0000313" key="5">
    <source>
        <dbReference type="Proteomes" id="UP000235371"/>
    </source>
</evidence>
<feature type="transmembrane region" description="Helical" evidence="2">
    <location>
        <begin position="149"/>
        <end position="171"/>
    </location>
</feature>
<evidence type="ECO:0000256" key="1">
    <source>
        <dbReference type="SAM" id="MobiDB-lite"/>
    </source>
</evidence>
<sequence length="300" mass="33105">MEVTPLGWFFKIFLPVLALVVLPPGSGGVVAYWTPPRGVGCRSLSFLLYALCQTVITGIAVMRCANEDNEWQPSLQEWSSGWRFKALSAPFWLLSLLSAIGGTFLQIVGVFRNCFCKTTMDHWLKGLAKRNPRINLATDTDDARTSSNAWIVMGALATVFIAVTCYGGWWYQRMIRHKFIEAVKGMWILGSFLTTPGSGRGPSGGAVTGSDERDSIMDPLLPGEASPMWWEDGFSPFESRQFELGRHSFIRGSSPEPSGMTTSIHTPSITVSYDEGGEDIGLLPFDHSANSRRPRPRTNS</sequence>
<organism evidence="4 5">
    <name type="scientific">Hyaloscypha bicolor E</name>
    <dbReference type="NCBI Taxonomy" id="1095630"/>
    <lineage>
        <taxon>Eukaryota</taxon>
        <taxon>Fungi</taxon>
        <taxon>Dikarya</taxon>
        <taxon>Ascomycota</taxon>
        <taxon>Pezizomycotina</taxon>
        <taxon>Leotiomycetes</taxon>
        <taxon>Helotiales</taxon>
        <taxon>Hyaloscyphaceae</taxon>
        <taxon>Hyaloscypha</taxon>
        <taxon>Hyaloscypha bicolor</taxon>
    </lineage>
</organism>
<feature type="region of interest" description="Disordered" evidence="1">
    <location>
        <begin position="252"/>
        <end position="300"/>
    </location>
</feature>
<feature type="transmembrane region" description="Helical" evidence="2">
    <location>
        <begin position="46"/>
        <end position="65"/>
    </location>
</feature>
<keyword evidence="2" id="KW-0472">Membrane</keyword>
<dbReference type="InParanoid" id="A0A2J6T585"/>
<evidence type="ECO:0000313" key="4">
    <source>
        <dbReference type="EMBL" id="PMD58190.1"/>
    </source>
</evidence>
<dbReference type="OrthoDB" id="5392263at2759"/>
<feature type="signal peptide" evidence="3">
    <location>
        <begin position="1"/>
        <end position="18"/>
    </location>
</feature>
<dbReference type="GeneID" id="36580906"/>
<feature type="transmembrane region" description="Helical" evidence="2">
    <location>
        <begin position="12"/>
        <end position="34"/>
    </location>
</feature>
<keyword evidence="2" id="KW-1133">Transmembrane helix</keyword>
<proteinExistence type="predicted"/>
<keyword evidence="2" id="KW-0812">Transmembrane</keyword>
<gene>
    <name evidence="4" type="ORF">K444DRAFT_439212</name>
</gene>
<keyword evidence="5" id="KW-1185">Reference proteome</keyword>
<feature type="compositionally biased region" description="Polar residues" evidence="1">
    <location>
        <begin position="255"/>
        <end position="271"/>
    </location>
</feature>
<evidence type="ECO:0000256" key="3">
    <source>
        <dbReference type="SAM" id="SignalP"/>
    </source>
</evidence>
<protein>
    <recommendedName>
        <fullName evidence="6">MARVEL domain-containing protein</fullName>
    </recommendedName>
</protein>
<dbReference type="AlphaFoldDB" id="A0A2J6T585"/>
<keyword evidence="3" id="KW-0732">Signal</keyword>
<evidence type="ECO:0000256" key="2">
    <source>
        <dbReference type="SAM" id="Phobius"/>
    </source>
</evidence>
<reference evidence="4 5" key="1">
    <citation type="submission" date="2016-04" db="EMBL/GenBank/DDBJ databases">
        <title>A degradative enzymes factory behind the ericoid mycorrhizal symbiosis.</title>
        <authorList>
            <consortium name="DOE Joint Genome Institute"/>
            <person name="Martino E."/>
            <person name="Morin E."/>
            <person name="Grelet G."/>
            <person name="Kuo A."/>
            <person name="Kohler A."/>
            <person name="Daghino S."/>
            <person name="Barry K."/>
            <person name="Choi C."/>
            <person name="Cichocki N."/>
            <person name="Clum A."/>
            <person name="Copeland A."/>
            <person name="Hainaut M."/>
            <person name="Haridas S."/>
            <person name="Labutti K."/>
            <person name="Lindquist E."/>
            <person name="Lipzen A."/>
            <person name="Khouja H.-R."/>
            <person name="Murat C."/>
            <person name="Ohm R."/>
            <person name="Olson A."/>
            <person name="Spatafora J."/>
            <person name="Veneault-Fourrey C."/>
            <person name="Henrissat B."/>
            <person name="Grigoriev I."/>
            <person name="Martin F."/>
            <person name="Perotto S."/>
        </authorList>
    </citation>
    <scope>NUCLEOTIDE SEQUENCE [LARGE SCALE GENOMIC DNA]</scope>
    <source>
        <strain evidence="4 5">E</strain>
    </source>
</reference>
<accession>A0A2J6T585</accession>